<dbReference type="Gene3D" id="2.130.10.10">
    <property type="entry name" value="YVTN repeat-like/Quinoprotein amine dehydrogenase"/>
    <property type="match status" value="3"/>
</dbReference>
<feature type="compositionally biased region" description="Low complexity" evidence="4">
    <location>
        <begin position="374"/>
        <end position="389"/>
    </location>
</feature>
<dbReference type="SMART" id="SM00320">
    <property type="entry name" value="WD40"/>
    <property type="match status" value="5"/>
</dbReference>
<dbReference type="PROSITE" id="PS00678">
    <property type="entry name" value="WD_REPEATS_1"/>
    <property type="match status" value="1"/>
</dbReference>
<dbReference type="GO" id="GO:0006261">
    <property type="term" value="P:DNA-templated DNA replication"/>
    <property type="evidence" value="ECO:0007669"/>
    <property type="project" value="TreeGrafter"/>
</dbReference>
<dbReference type="PROSITE" id="PS50082">
    <property type="entry name" value="WD_REPEATS_2"/>
    <property type="match status" value="2"/>
</dbReference>
<feature type="repeat" description="WD" evidence="3">
    <location>
        <begin position="322"/>
        <end position="344"/>
    </location>
</feature>
<dbReference type="GO" id="GO:0120330">
    <property type="term" value="C:rixosome complex"/>
    <property type="evidence" value="ECO:0007669"/>
    <property type="project" value="TreeGrafter"/>
</dbReference>
<dbReference type="InterPro" id="IPR019775">
    <property type="entry name" value="WD40_repeat_CS"/>
</dbReference>
<evidence type="ECO:0000313" key="6">
    <source>
        <dbReference type="Proteomes" id="UP001054857"/>
    </source>
</evidence>
<keyword evidence="6" id="KW-1185">Reference proteome</keyword>
<evidence type="ECO:0000256" key="4">
    <source>
        <dbReference type="SAM" id="MobiDB-lite"/>
    </source>
</evidence>
<comment type="caution">
    <text evidence="5">The sequence shown here is derived from an EMBL/GenBank/DDBJ whole genome shotgun (WGS) entry which is preliminary data.</text>
</comment>
<evidence type="ECO:0000256" key="3">
    <source>
        <dbReference type="PROSITE-ProRule" id="PRU00221"/>
    </source>
</evidence>
<evidence type="ECO:0000313" key="5">
    <source>
        <dbReference type="EMBL" id="GFR41561.1"/>
    </source>
</evidence>
<feature type="region of interest" description="Disordered" evidence="4">
    <location>
        <begin position="372"/>
        <end position="401"/>
    </location>
</feature>
<dbReference type="AlphaFoldDB" id="A0AAD3DGT8"/>
<gene>
    <name evidence="5" type="ORF">Agub_g2281</name>
</gene>
<dbReference type="InterPro" id="IPR001680">
    <property type="entry name" value="WD40_rpt"/>
</dbReference>
<evidence type="ECO:0000256" key="1">
    <source>
        <dbReference type="ARBA" id="ARBA00022574"/>
    </source>
</evidence>
<dbReference type="PANTHER" id="PTHR18763:SF0">
    <property type="entry name" value="WD REPEAT-CONTAINING PROTEIN 18"/>
    <property type="match status" value="1"/>
</dbReference>
<organism evidence="5 6">
    <name type="scientific">Astrephomene gubernaculifera</name>
    <dbReference type="NCBI Taxonomy" id="47775"/>
    <lineage>
        <taxon>Eukaryota</taxon>
        <taxon>Viridiplantae</taxon>
        <taxon>Chlorophyta</taxon>
        <taxon>core chlorophytes</taxon>
        <taxon>Chlorophyceae</taxon>
        <taxon>CS clade</taxon>
        <taxon>Chlamydomonadales</taxon>
        <taxon>Astrephomenaceae</taxon>
        <taxon>Astrephomene</taxon>
    </lineage>
</organism>
<sequence>MQNPVLIIATSVAEGSIVACDLKTGAALKSFKGNGSPQNGLCTLGHDYIAAAQTSKHALNFWTWNREQILQRSYVSEAILALTASPDGKYLAGGSSSGTLYLWEVASGRLLRTWAAHYKAATALLFVGGASLLLSGGEDTSVFTWLLPDLLDPSLDPASPAFARPAPLHAWFDHTLPVTALAAGAGEAAAVVASASLDRTVKLRRMADGMLLRSVALPAAVHALALDAGERYLYAAGNDGAVYEVPLLGDPAVSTSGSASNGATNGTAAAAQGNGADGGAYRTLLGHTRPVTSLALASLGPSSSSGGGGGAGGPRGYTSDVLVSGSQDGSVRVWDLGSRQPIQIISAPGKAAVSSILVVPYPWQTLQTGSRSLTGTASEAAAGPSTSSSSGGGKAGPQRLQPLAPLSKFAGTAGSLKRWEGAPVIVTGSETFTGLTSCGGPAGAGGRHGHLLRAGAQLGLPAGFAATGQQLLLTGDGGSWSSGAAATEGAWEAALRGDSFPLLG</sequence>
<evidence type="ECO:0000256" key="2">
    <source>
        <dbReference type="ARBA" id="ARBA00022737"/>
    </source>
</evidence>
<proteinExistence type="predicted"/>
<keyword evidence="2" id="KW-0677">Repeat</keyword>
<dbReference type="Pfam" id="PF00400">
    <property type="entry name" value="WD40"/>
    <property type="match status" value="2"/>
</dbReference>
<reference evidence="5 6" key="1">
    <citation type="journal article" date="2021" name="Sci. Rep.">
        <title>Genome sequencing of the multicellular alga Astrephomene provides insights into convergent evolution of germ-soma differentiation.</title>
        <authorList>
            <person name="Yamashita S."/>
            <person name="Yamamoto K."/>
            <person name="Matsuzaki R."/>
            <person name="Suzuki S."/>
            <person name="Yamaguchi H."/>
            <person name="Hirooka S."/>
            <person name="Minakuchi Y."/>
            <person name="Miyagishima S."/>
            <person name="Kawachi M."/>
            <person name="Toyoda A."/>
            <person name="Nozaki H."/>
        </authorList>
    </citation>
    <scope>NUCLEOTIDE SEQUENCE [LARGE SCALE GENOMIC DNA]</scope>
    <source>
        <strain evidence="5 6">NIES-4017</strain>
    </source>
</reference>
<accession>A0AAD3DGT8</accession>
<feature type="repeat" description="WD" evidence="3">
    <location>
        <begin position="76"/>
        <end position="113"/>
    </location>
</feature>
<dbReference type="SUPFAM" id="SSF50978">
    <property type="entry name" value="WD40 repeat-like"/>
    <property type="match status" value="1"/>
</dbReference>
<dbReference type="PANTHER" id="PTHR18763">
    <property type="entry name" value="WD-REPEAT PROTEIN 18"/>
    <property type="match status" value="1"/>
</dbReference>
<dbReference type="GO" id="GO:0005656">
    <property type="term" value="C:nuclear pre-replicative complex"/>
    <property type="evidence" value="ECO:0007669"/>
    <property type="project" value="TreeGrafter"/>
</dbReference>
<dbReference type="InterPro" id="IPR015943">
    <property type="entry name" value="WD40/YVTN_repeat-like_dom_sf"/>
</dbReference>
<dbReference type="Proteomes" id="UP001054857">
    <property type="component" value="Unassembled WGS sequence"/>
</dbReference>
<name>A0AAD3DGT8_9CHLO</name>
<dbReference type="GO" id="GO:0006364">
    <property type="term" value="P:rRNA processing"/>
    <property type="evidence" value="ECO:0007669"/>
    <property type="project" value="TreeGrafter"/>
</dbReference>
<dbReference type="EMBL" id="BMAR01000002">
    <property type="protein sequence ID" value="GFR41561.1"/>
    <property type="molecule type" value="Genomic_DNA"/>
</dbReference>
<keyword evidence="1 3" id="KW-0853">WD repeat</keyword>
<dbReference type="InterPro" id="IPR036322">
    <property type="entry name" value="WD40_repeat_dom_sf"/>
</dbReference>
<feature type="compositionally biased region" description="Gly residues" evidence="4">
    <location>
        <begin position="305"/>
        <end position="315"/>
    </location>
</feature>
<protein>
    <submittedName>
        <fullName evidence="5">Uncharacterized protein</fullName>
    </submittedName>
</protein>
<feature type="region of interest" description="Disordered" evidence="4">
    <location>
        <begin position="297"/>
        <end position="322"/>
    </location>
</feature>
<dbReference type="InterPro" id="IPR045227">
    <property type="entry name" value="WDR18/Ipi3/RID3"/>
</dbReference>